<dbReference type="EMBL" id="LR796596">
    <property type="protein sequence ID" value="CAB4153483.1"/>
    <property type="molecule type" value="Genomic_DNA"/>
</dbReference>
<proteinExistence type="predicted"/>
<reference evidence="1" key="1">
    <citation type="submission" date="2020-04" db="EMBL/GenBank/DDBJ databases">
        <authorList>
            <person name="Chiriac C."/>
            <person name="Salcher M."/>
            <person name="Ghai R."/>
            <person name="Kavagutti S V."/>
        </authorList>
    </citation>
    <scope>NUCLEOTIDE SEQUENCE</scope>
</reference>
<dbReference type="Pfam" id="PF03237">
    <property type="entry name" value="Terminase_6N"/>
    <property type="match status" value="1"/>
</dbReference>
<organism evidence="1">
    <name type="scientific">uncultured Caudovirales phage</name>
    <dbReference type="NCBI Taxonomy" id="2100421"/>
    <lineage>
        <taxon>Viruses</taxon>
        <taxon>Duplodnaviria</taxon>
        <taxon>Heunggongvirae</taxon>
        <taxon>Uroviricota</taxon>
        <taxon>Caudoviricetes</taxon>
        <taxon>Peduoviridae</taxon>
        <taxon>Maltschvirus</taxon>
        <taxon>Maltschvirus maltsch</taxon>
    </lineage>
</organism>
<evidence type="ECO:0000313" key="1">
    <source>
        <dbReference type="EMBL" id="CAB4153483.1"/>
    </source>
</evidence>
<sequence>MPLSAAQQTIAANPCRFKVAVCGRRFGKTHLAIRQLAFYAKEPDQEVWYVAPTYRQAKQIVWRKLKNKLQDLNWTAKVNESELSITLKNGSNISLKGADNADSLRGVGLDYLVLDEFADIDPTAWSEVLRPTLSDKEGGALFIGTPKGLGNWAHDLYNMPTEDPNTWASFQYTTLDGGNVTSKELESARKDLDERTFRQEYLATFETYAGRIYYAFDRKDNVVEVQDLDMNLLYIGIDFNIDPMSAVVAVRREDTLYIVDEIRMFSSNTQELVQEVRDRYPKSRIWAFPDPASRQRKTSAGGQTDLTILQNAG</sequence>
<dbReference type="Gene3D" id="3.30.420.280">
    <property type="match status" value="1"/>
</dbReference>
<accession>A0A6J5N8K8</accession>
<dbReference type="SUPFAM" id="SSF52540">
    <property type="entry name" value="P-loop containing nucleoside triphosphate hydrolases"/>
    <property type="match status" value="1"/>
</dbReference>
<gene>
    <name evidence="1" type="ORF">UFOVP635_1</name>
</gene>
<name>A0A6J5N8K8_9CAUD</name>
<dbReference type="InterPro" id="IPR027417">
    <property type="entry name" value="P-loop_NTPase"/>
</dbReference>
<dbReference type="Gene3D" id="3.40.50.300">
    <property type="entry name" value="P-loop containing nucleotide triphosphate hydrolases"/>
    <property type="match status" value="1"/>
</dbReference>
<feature type="non-terminal residue" evidence="1">
    <location>
        <position position="313"/>
    </location>
</feature>
<protein>
    <submittedName>
        <fullName evidence="1">Phage_term_2, phage terminase, large subunit, PBSX family</fullName>
    </submittedName>
</protein>